<protein>
    <submittedName>
        <fullName evidence="1">Uncharacterized protein</fullName>
    </submittedName>
</protein>
<reference evidence="1" key="1">
    <citation type="submission" date="2023-07" db="EMBL/GenBank/DDBJ databases">
        <title>draft genome sequence of fig (Ficus carica).</title>
        <authorList>
            <person name="Takahashi T."/>
            <person name="Nishimura K."/>
        </authorList>
    </citation>
    <scope>NUCLEOTIDE SEQUENCE</scope>
</reference>
<proteinExistence type="predicted"/>
<sequence length="65" mass="7112">MPVDDELHMGLEEEGLRLGRRGSRAQGLAQMHGGSDNIGMTTVLEIRGRQREARLGGGMNCHFCC</sequence>
<evidence type="ECO:0000313" key="1">
    <source>
        <dbReference type="EMBL" id="GMN59202.1"/>
    </source>
</evidence>
<name>A0AA88DPM3_FICCA</name>
<accession>A0AA88DPM3</accession>
<evidence type="ECO:0000313" key="2">
    <source>
        <dbReference type="Proteomes" id="UP001187192"/>
    </source>
</evidence>
<gene>
    <name evidence="1" type="ORF">TIFTF001_028299</name>
</gene>
<comment type="caution">
    <text evidence="1">The sequence shown here is derived from an EMBL/GenBank/DDBJ whole genome shotgun (WGS) entry which is preliminary data.</text>
</comment>
<keyword evidence="2" id="KW-1185">Reference proteome</keyword>
<dbReference type="AlphaFoldDB" id="A0AA88DPM3"/>
<organism evidence="1 2">
    <name type="scientific">Ficus carica</name>
    <name type="common">Common fig</name>
    <dbReference type="NCBI Taxonomy" id="3494"/>
    <lineage>
        <taxon>Eukaryota</taxon>
        <taxon>Viridiplantae</taxon>
        <taxon>Streptophyta</taxon>
        <taxon>Embryophyta</taxon>
        <taxon>Tracheophyta</taxon>
        <taxon>Spermatophyta</taxon>
        <taxon>Magnoliopsida</taxon>
        <taxon>eudicotyledons</taxon>
        <taxon>Gunneridae</taxon>
        <taxon>Pentapetalae</taxon>
        <taxon>rosids</taxon>
        <taxon>fabids</taxon>
        <taxon>Rosales</taxon>
        <taxon>Moraceae</taxon>
        <taxon>Ficeae</taxon>
        <taxon>Ficus</taxon>
    </lineage>
</organism>
<dbReference type="EMBL" id="BTGU01000085">
    <property type="protein sequence ID" value="GMN59202.1"/>
    <property type="molecule type" value="Genomic_DNA"/>
</dbReference>
<dbReference type="Proteomes" id="UP001187192">
    <property type="component" value="Unassembled WGS sequence"/>
</dbReference>